<dbReference type="EMBL" id="JAUSWP010000007">
    <property type="protein sequence ID" value="MDQ0568055.1"/>
    <property type="molecule type" value="Genomic_DNA"/>
</dbReference>
<reference evidence="2" key="1">
    <citation type="submission" date="2023-07" db="EMBL/GenBank/DDBJ databases">
        <title>Genomic Encyclopedia of Type Strains, Phase IV (KMG-IV): sequencing the most valuable type-strain genomes for metagenomic binning, comparative biology and taxonomic classification.</title>
        <authorList>
            <person name="Goeker M."/>
        </authorList>
    </citation>
    <scope>NUCLEOTIDE SEQUENCE [LARGE SCALE GENOMIC DNA]</scope>
    <source>
        <strain evidence="2">DSM 22019</strain>
    </source>
</reference>
<dbReference type="Pfam" id="PF03382">
    <property type="entry name" value="DUF285"/>
    <property type="match status" value="2"/>
</dbReference>
<dbReference type="RefSeq" id="WP_307445391.1">
    <property type="nucleotide sequence ID" value="NZ_JAUSWP010000007.1"/>
</dbReference>
<evidence type="ECO:0000256" key="1">
    <source>
        <dbReference type="SAM" id="Phobius"/>
    </source>
</evidence>
<name>A0ABU0NF26_9MOLU</name>
<dbReference type="Proteomes" id="UP001236620">
    <property type="component" value="Unassembled WGS sequence"/>
</dbReference>
<keyword evidence="1" id="KW-0812">Transmembrane</keyword>
<sequence length="534" mass="61779">MKLAKILLTKKLILIGSGVVLTGGATTGITIGVNQSNITKENQRDLTKIIKNTDLGFINSHEKNKDELIKLIQDFNPNFKIDFSKIDLVINTNNALVKPKENDDTYKNELEITFKLSQDLSLLIKERNLGDIKVALKTEENLINLIKQKNKNVDIDFSKLVLDIKEDKVLISPKSNDKTYEKKVEINFNPITEKQEIINKIKHIWNSEFKDRFIILENDEKLDVDVSLKNKTILNSINRRLKINNLNVSVSKPIDDQNWDNQIITSKDKIFKIKYQDEIIELEFGEFDKSNLKLKEGSVEEVIEIGYYFNPLDGLFTANVRPLKTETSLYSIKKVPENLPPIIESLFHTFSLSEHEKIEGIEKWDTSNVIKMKGVFANSYKFNQDISNWNTSNVTDMSFMFVDAVSFNQDISNWNTSNVADMGYMFAGFASLLFGESMNFNQDISNWDTSNVTDMTFMFLNAKEFNQNISKWNVDRINKRSLATFITPDNTIWKEENRSKLPKKILDFMSKLVENYNLDEYSEDSETIQQRFYS</sequence>
<proteinExistence type="predicted"/>
<gene>
    <name evidence="2" type="ORF">J2Z63_000703</name>
</gene>
<keyword evidence="3" id="KW-1185">Reference proteome</keyword>
<keyword evidence="1" id="KW-1133">Transmembrane helix</keyword>
<dbReference type="InterPro" id="IPR005046">
    <property type="entry name" value="DUF285"/>
</dbReference>
<organism evidence="2 3">
    <name type="scientific">Mycoplasma yeatsii</name>
    <dbReference type="NCBI Taxonomy" id="51365"/>
    <lineage>
        <taxon>Bacteria</taxon>
        <taxon>Bacillati</taxon>
        <taxon>Mycoplasmatota</taxon>
        <taxon>Mollicutes</taxon>
        <taxon>Mycoplasmataceae</taxon>
        <taxon>Mycoplasma</taxon>
    </lineage>
</organism>
<protein>
    <submittedName>
        <fullName evidence="2">Surface protein</fullName>
    </submittedName>
</protein>
<keyword evidence="1" id="KW-0472">Membrane</keyword>
<accession>A0ABU0NF26</accession>
<comment type="caution">
    <text evidence="2">The sequence shown here is derived from an EMBL/GenBank/DDBJ whole genome shotgun (WGS) entry which is preliminary data.</text>
</comment>
<dbReference type="NCBIfam" id="TIGR02167">
    <property type="entry name" value="Liste_lipo_26"/>
    <property type="match status" value="3"/>
</dbReference>
<feature type="transmembrane region" description="Helical" evidence="1">
    <location>
        <begin position="12"/>
        <end position="33"/>
    </location>
</feature>
<evidence type="ECO:0000313" key="2">
    <source>
        <dbReference type="EMBL" id="MDQ0568055.1"/>
    </source>
</evidence>
<dbReference type="InterPro" id="IPR011889">
    <property type="entry name" value="Liste_lipo_26"/>
</dbReference>
<evidence type="ECO:0000313" key="3">
    <source>
        <dbReference type="Proteomes" id="UP001236620"/>
    </source>
</evidence>